<dbReference type="PANTHER" id="PTHR47843">
    <property type="entry name" value="BTB DOMAIN-CONTAINING PROTEIN-RELATED"/>
    <property type="match status" value="1"/>
</dbReference>
<evidence type="ECO:0000313" key="4">
    <source>
        <dbReference type="Proteomes" id="UP001345013"/>
    </source>
</evidence>
<proteinExistence type="predicted"/>
<reference evidence="3 4" key="1">
    <citation type="submission" date="2023-08" db="EMBL/GenBank/DDBJ databases">
        <title>Black Yeasts Isolated from many extreme environments.</title>
        <authorList>
            <person name="Coleine C."/>
            <person name="Stajich J.E."/>
            <person name="Selbmann L."/>
        </authorList>
    </citation>
    <scope>NUCLEOTIDE SEQUENCE [LARGE SCALE GENOMIC DNA]</scope>
    <source>
        <strain evidence="3 4">CCFEE 5885</strain>
    </source>
</reference>
<name>A0ABR0KK87_9EURO</name>
<feature type="region of interest" description="Disordered" evidence="1">
    <location>
        <begin position="1"/>
        <end position="34"/>
    </location>
</feature>
<dbReference type="SUPFAM" id="SSF54695">
    <property type="entry name" value="POZ domain"/>
    <property type="match status" value="1"/>
</dbReference>
<dbReference type="Proteomes" id="UP001345013">
    <property type="component" value="Unassembled WGS sequence"/>
</dbReference>
<dbReference type="EMBL" id="JAVRRG010000012">
    <property type="protein sequence ID" value="KAK5099007.1"/>
    <property type="molecule type" value="Genomic_DNA"/>
</dbReference>
<accession>A0ABR0KK87</accession>
<gene>
    <name evidence="3" type="ORF">LTR24_001635</name>
</gene>
<feature type="compositionally biased region" description="Polar residues" evidence="1">
    <location>
        <begin position="1"/>
        <end position="10"/>
    </location>
</feature>
<sequence length="258" mass="29429">MATTPATNQAARDEDSSTEVSNTDVTADMPQSADRDRFTQSEIVTIFVGPKRKKYLIHKDLLCAKSEYFRASLSENWTEGKKNEVYWNDECDTIEVVEEMTNWLYGRHLELDVSKQGTLRHVLMCYSFADKRIMVDFKNTLTDVLRASCKEKNIYGHVRELVSARKLQLEATPLYTFLLRSFLSGMIRNKAQWAQGGEHAKTLARHLEDPDVSKELAIELVQEMLKYLKAPHGDPARLEGCHFHDQTAVAARGQLSNT</sequence>
<dbReference type="Gene3D" id="3.30.710.10">
    <property type="entry name" value="Potassium Channel Kv1.1, Chain A"/>
    <property type="match status" value="1"/>
</dbReference>
<organism evidence="3 4">
    <name type="scientific">Lithohypha guttulata</name>
    <dbReference type="NCBI Taxonomy" id="1690604"/>
    <lineage>
        <taxon>Eukaryota</taxon>
        <taxon>Fungi</taxon>
        <taxon>Dikarya</taxon>
        <taxon>Ascomycota</taxon>
        <taxon>Pezizomycotina</taxon>
        <taxon>Eurotiomycetes</taxon>
        <taxon>Chaetothyriomycetidae</taxon>
        <taxon>Chaetothyriales</taxon>
        <taxon>Trichomeriaceae</taxon>
        <taxon>Lithohypha</taxon>
    </lineage>
</organism>
<dbReference type="InterPro" id="IPR000210">
    <property type="entry name" value="BTB/POZ_dom"/>
</dbReference>
<protein>
    <recommendedName>
        <fullName evidence="2">BTB domain-containing protein</fullName>
    </recommendedName>
</protein>
<dbReference type="PANTHER" id="PTHR47843:SF2">
    <property type="entry name" value="BTB DOMAIN-CONTAINING PROTEIN"/>
    <property type="match status" value="1"/>
</dbReference>
<comment type="caution">
    <text evidence="3">The sequence shown here is derived from an EMBL/GenBank/DDBJ whole genome shotgun (WGS) entry which is preliminary data.</text>
</comment>
<keyword evidence="4" id="KW-1185">Reference proteome</keyword>
<dbReference type="InterPro" id="IPR011333">
    <property type="entry name" value="SKP1/BTB/POZ_sf"/>
</dbReference>
<dbReference type="PROSITE" id="PS50097">
    <property type="entry name" value="BTB"/>
    <property type="match status" value="1"/>
</dbReference>
<evidence type="ECO:0000256" key="1">
    <source>
        <dbReference type="SAM" id="MobiDB-lite"/>
    </source>
</evidence>
<evidence type="ECO:0000313" key="3">
    <source>
        <dbReference type="EMBL" id="KAK5099007.1"/>
    </source>
</evidence>
<evidence type="ECO:0000259" key="2">
    <source>
        <dbReference type="PROSITE" id="PS50097"/>
    </source>
</evidence>
<dbReference type="Pfam" id="PF00651">
    <property type="entry name" value="BTB"/>
    <property type="match status" value="1"/>
</dbReference>
<feature type="domain" description="BTB" evidence="2">
    <location>
        <begin position="42"/>
        <end position="113"/>
    </location>
</feature>